<organism evidence="2 3">
    <name type="scientific">Streptococcus zalophi</name>
    <dbReference type="NCBI Taxonomy" id="640031"/>
    <lineage>
        <taxon>Bacteria</taxon>
        <taxon>Bacillati</taxon>
        <taxon>Bacillota</taxon>
        <taxon>Bacilli</taxon>
        <taxon>Lactobacillales</taxon>
        <taxon>Streptococcaceae</taxon>
        <taxon>Streptococcus</taxon>
    </lineage>
</organism>
<dbReference type="InterPro" id="IPR021509">
    <property type="entry name" value="DUF3169"/>
</dbReference>
<evidence type="ECO:0000313" key="2">
    <source>
        <dbReference type="EMBL" id="MBJ8349631.1"/>
    </source>
</evidence>
<comment type="caution">
    <text evidence="2">The sequence shown here is derived from an EMBL/GenBank/DDBJ whole genome shotgun (WGS) entry which is preliminary data.</text>
</comment>
<dbReference type="EMBL" id="JAENBP010000003">
    <property type="protein sequence ID" value="MBJ8349631.1"/>
    <property type="molecule type" value="Genomic_DNA"/>
</dbReference>
<keyword evidence="1" id="KW-0812">Transmembrane</keyword>
<keyword evidence="3" id="KW-1185">Reference proteome</keyword>
<feature type="transmembrane region" description="Helical" evidence="1">
    <location>
        <begin position="192"/>
        <end position="213"/>
    </location>
</feature>
<sequence>MKDRKEKEHYGNLVSRLLLGAFFGGIIGFASGFVFDKISFLELEINNIISLMSFTVRFIYIILFFIAIFLFRDAKRLYQDYQKDDSSEELYITINKKGAFSLIFNSLTSILCFFCIILTANHLADFKLVALLLFLFDIIMTFIAIFFQGRLMKFYSDVRQIDIPLFPTVKEVTNNILQQDEAELLNEYKSSFLIVMSLSGYVLPAIEILLFIYSVLTRSIPFLGLIIVTVIHLYIMLMQFKSVRDYYK</sequence>
<feature type="transmembrane region" description="Helical" evidence="1">
    <location>
        <begin position="47"/>
        <end position="71"/>
    </location>
</feature>
<dbReference type="Proteomes" id="UP000644875">
    <property type="component" value="Unassembled WGS sequence"/>
</dbReference>
<dbReference type="AlphaFoldDB" id="A0A934P9G4"/>
<dbReference type="Pfam" id="PF11368">
    <property type="entry name" value="DUF3169"/>
    <property type="match status" value="1"/>
</dbReference>
<feature type="transmembrane region" description="Helical" evidence="1">
    <location>
        <begin position="99"/>
        <end position="120"/>
    </location>
</feature>
<name>A0A934P9G4_9STRE</name>
<feature type="transmembrane region" description="Helical" evidence="1">
    <location>
        <begin position="219"/>
        <end position="238"/>
    </location>
</feature>
<proteinExistence type="predicted"/>
<evidence type="ECO:0000256" key="1">
    <source>
        <dbReference type="SAM" id="Phobius"/>
    </source>
</evidence>
<keyword evidence="1" id="KW-0472">Membrane</keyword>
<keyword evidence="1" id="KW-1133">Transmembrane helix</keyword>
<protein>
    <submittedName>
        <fullName evidence="2">DUF3169 family protein</fullName>
    </submittedName>
</protein>
<feature type="transmembrane region" description="Helical" evidence="1">
    <location>
        <begin position="12"/>
        <end position="35"/>
    </location>
</feature>
<reference evidence="2 3" key="1">
    <citation type="journal article" date="2021" name="Int. J. Syst. Evol. Microbiol.">
        <title>Streptococcus vicugnae sp. nov., isolated from faeces of alpacas (Vicugna pacos) and cattle (Bos taurus), Streptococcus zalophi sp. nov., and Streptococcus pacificus sp. nov., isolated from respiratory tract of California sea lions (Zalophus californianus).</title>
        <authorList>
            <person name="Volokhov D.V."/>
            <person name="Zagorodnyaya T.A."/>
            <person name="Shen Z."/>
            <person name="Blom J."/>
            <person name="Furtak V.A."/>
            <person name="Eisenberg T."/>
            <person name="Fan P."/>
            <person name="Jeong K.C."/>
            <person name="Gao Y."/>
            <person name="Zhang S."/>
            <person name="Amselle M."/>
        </authorList>
    </citation>
    <scope>NUCLEOTIDE SEQUENCE [LARGE SCALE GENOMIC DNA]</scope>
    <source>
        <strain evidence="3">CSL7508-lung</strain>
    </source>
</reference>
<evidence type="ECO:0000313" key="3">
    <source>
        <dbReference type="Proteomes" id="UP000644875"/>
    </source>
</evidence>
<gene>
    <name evidence="2" type="ORF">JHK64_03160</name>
</gene>
<feature type="transmembrane region" description="Helical" evidence="1">
    <location>
        <begin position="126"/>
        <end position="147"/>
    </location>
</feature>
<dbReference type="RefSeq" id="WP_199567557.1">
    <property type="nucleotide sequence ID" value="NZ_JAENBP010000003.1"/>
</dbReference>
<accession>A0A934P9G4</accession>